<organism evidence="1 2">
    <name type="scientific">Roseateles asaccharophilus</name>
    <dbReference type="NCBI Taxonomy" id="582607"/>
    <lineage>
        <taxon>Bacteria</taxon>
        <taxon>Pseudomonadati</taxon>
        <taxon>Pseudomonadota</taxon>
        <taxon>Betaproteobacteria</taxon>
        <taxon>Burkholderiales</taxon>
        <taxon>Sphaerotilaceae</taxon>
        <taxon>Roseateles</taxon>
    </lineage>
</organism>
<evidence type="ECO:0008006" key="3">
    <source>
        <dbReference type="Google" id="ProtNLM"/>
    </source>
</evidence>
<evidence type="ECO:0000313" key="1">
    <source>
        <dbReference type="EMBL" id="MDR7331746.1"/>
    </source>
</evidence>
<gene>
    <name evidence="1" type="ORF">J2X21_000858</name>
</gene>
<dbReference type="RefSeq" id="WP_310325276.1">
    <property type="nucleotide sequence ID" value="NZ_JAVDXV010000001.1"/>
</dbReference>
<protein>
    <recommendedName>
        <fullName evidence="3">Helix-turn-helix domain-containing protein</fullName>
    </recommendedName>
</protein>
<keyword evidence="2" id="KW-1185">Reference proteome</keyword>
<evidence type="ECO:0000313" key="2">
    <source>
        <dbReference type="Proteomes" id="UP001180825"/>
    </source>
</evidence>
<comment type="caution">
    <text evidence="1">The sequence shown here is derived from an EMBL/GenBank/DDBJ whole genome shotgun (WGS) entry which is preliminary data.</text>
</comment>
<reference evidence="1 2" key="1">
    <citation type="submission" date="2023-07" db="EMBL/GenBank/DDBJ databases">
        <title>Sorghum-associated microbial communities from plants grown in Nebraska, USA.</title>
        <authorList>
            <person name="Schachtman D."/>
        </authorList>
    </citation>
    <scope>NUCLEOTIDE SEQUENCE [LARGE SCALE GENOMIC DNA]</scope>
    <source>
        <strain evidence="1 2">BE316</strain>
    </source>
</reference>
<name>A0ABU2A3I3_9BURK</name>
<accession>A0ABU2A3I3</accession>
<sequence length="125" mass="13355">MRGSALNDWTRAVHAHCRSLTAQAGRPVGVTVEEALAACGAPPALQGCPSRILQRAAVRGWFTGEREIAEGRWRGCKVRVRYYAAAALPPAAPRPEPASYFDGLVRASSVFELARIVGERARGGA</sequence>
<dbReference type="EMBL" id="JAVDXV010000001">
    <property type="protein sequence ID" value="MDR7331746.1"/>
    <property type="molecule type" value="Genomic_DNA"/>
</dbReference>
<proteinExistence type="predicted"/>
<dbReference type="Proteomes" id="UP001180825">
    <property type="component" value="Unassembled WGS sequence"/>
</dbReference>